<accession>A0A645ISH8</accession>
<proteinExistence type="predicted"/>
<evidence type="ECO:0000313" key="1">
    <source>
        <dbReference type="EMBL" id="MPN53890.1"/>
    </source>
</evidence>
<dbReference type="AlphaFoldDB" id="A0A645ISH8"/>
<reference evidence="1" key="1">
    <citation type="submission" date="2019-08" db="EMBL/GenBank/DDBJ databases">
        <authorList>
            <person name="Kucharzyk K."/>
            <person name="Murdoch R.W."/>
            <person name="Higgins S."/>
            <person name="Loffler F."/>
        </authorList>
    </citation>
    <scope>NUCLEOTIDE SEQUENCE</scope>
</reference>
<sequence>MVAGDVLHRVRALPAEIIAKALALNACQQRFAAHAVAHQHKADALFAGGFQPQRNVDQTIQCLCGRKIARKHHVKFARKALAQRLVLYIL</sequence>
<organism evidence="1">
    <name type="scientific">bioreactor metagenome</name>
    <dbReference type="NCBI Taxonomy" id="1076179"/>
    <lineage>
        <taxon>unclassified sequences</taxon>
        <taxon>metagenomes</taxon>
        <taxon>ecological metagenomes</taxon>
    </lineage>
</organism>
<comment type="caution">
    <text evidence="1">The sequence shown here is derived from an EMBL/GenBank/DDBJ whole genome shotgun (WGS) entry which is preliminary data.</text>
</comment>
<protein>
    <submittedName>
        <fullName evidence="1">Uncharacterized protein</fullName>
    </submittedName>
</protein>
<name>A0A645ISH8_9ZZZZ</name>
<dbReference type="EMBL" id="VSSQ01121501">
    <property type="protein sequence ID" value="MPN53890.1"/>
    <property type="molecule type" value="Genomic_DNA"/>
</dbReference>
<gene>
    <name evidence="1" type="ORF">SDC9_201558</name>
</gene>